<dbReference type="PROSITE" id="PS50011">
    <property type="entry name" value="PROTEIN_KINASE_DOM"/>
    <property type="match status" value="1"/>
</dbReference>
<name>A0AAW0K9F5_QUESU</name>
<dbReference type="Pfam" id="PF00069">
    <property type="entry name" value="Pkinase"/>
    <property type="match status" value="1"/>
</dbReference>
<dbReference type="AlphaFoldDB" id="A0AAW0K9F5"/>
<organism evidence="3 4">
    <name type="scientific">Quercus suber</name>
    <name type="common">Cork oak</name>
    <dbReference type="NCBI Taxonomy" id="58331"/>
    <lineage>
        <taxon>Eukaryota</taxon>
        <taxon>Viridiplantae</taxon>
        <taxon>Streptophyta</taxon>
        <taxon>Embryophyta</taxon>
        <taxon>Tracheophyta</taxon>
        <taxon>Spermatophyta</taxon>
        <taxon>Magnoliopsida</taxon>
        <taxon>eudicotyledons</taxon>
        <taxon>Gunneridae</taxon>
        <taxon>Pentapetalae</taxon>
        <taxon>rosids</taxon>
        <taxon>fabids</taxon>
        <taxon>Fagales</taxon>
        <taxon>Fagaceae</taxon>
        <taxon>Quercus</taxon>
    </lineage>
</organism>
<gene>
    <name evidence="3" type="primary">STY46_3</name>
    <name evidence="3" type="ORF">CFP56_023505</name>
</gene>
<keyword evidence="3" id="KW-0418">Kinase</keyword>
<dbReference type="Gene3D" id="3.30.200.20">
    <property type="entry name" value="Phosphorylase Kinase, domain 1"/>
    <property type="match status" value="1"/>
</dbReference>
<dbReference type="GO" id="GO:0005524">
    <property type="term" value="F:ATP binding"/>
    <property type="evidence" value="ECO:0007669"/>
    <property type="project" value="UniProtKB-UniRule"/>
</dbReference>
<dbReference type="InterPro" id="IPR000719">
    <property type="entry name" value="Prot_kinase_dom"/>
</dbReference>
<dbReference type="PIRSF" id="PIRSF000654">
    <property type="entry name" value="Integrin-linked_kinase"/>
    <property type="match status" value="1"/>
</dbReference>
<dbReference type="Gramene" id="rna-CFP56_57726">
    <property type="protein sequence ID" value="cds-POF21020.1"/>
    <property type="gene ID" value="gene-CFP56_57726"/>
</dbReference>
<feature type="binding site" evidence="1">
    <location>
        <position position="81"/>
    </location>
    <ligand>
        <name>ATP</name>
        <dbReference type="ChEBI" id="CHEBI:30616"/>
    </ligand>
</feature>
<feature type="domain" description="Protein kinase" evidence="2">
    <location>
        <begin position="54"/>
        <end position="326"/>
    </location>
</feature>
<dbReference type="EMBL" id="PKMF04000372">
    <property type="protein sequence ID" value="KAK7835433.1"/>
    <property type="molecule type" value="Genomic_DNA"/>
</dbReference>
<accession>A0AAW0K9F5</accession>
<reference evidence="3 4" key="1">
    <citation type="journal article" date="2018" name="Sci. Data">
        <title>The draft genome sequence of cork oak.</title>
        <authorList>
            <person name="Ramos A.M."/>
            <person name="Usie A."/>
            <person name="Barbosa P."/>
            <person name="Barros P.M."/>
            <person name="Capote T."/>
            <person name="Chaves I."/>
            <person name="Simoes F."/>
            <person name="Abreu I."/>
            <person name="Carrasquinho I."/>
            <person name="Faro C."/>
            <person name="Guimaraes J.B."/>
            <person name="Mendonca D."/>
            <person name="Nobrega F."/>
            <person name="Rodrigues L."/>
            <person name="Saibo N.J.M."/>
            <person name="Varela M.C."/>
            <person name="Egas C."/>
            <person name="Matos J."/>
            <person name="Miguel C.M."/>
            <person name="Oliveira M.M."/>
            <person name="Ricardo C.P."/>
            <person name="Goncalves S."/>
        </authorList>
    </citation>
    <scope>NUCLEOTIDE SEQUENCE [LARGE SCALE GENOMIC DNA]</scope>
    <source>
        <strain evidence="4">cv. HL8</strain>
    </source>
</reference>
<evidence type="ECO:0000313" key="4">
    <source>
        <dbReference type="Proteomes" id="UP000237347"/>
    </source>
</evidence>
<dbReference type="SUPFAM" id="SSF56112">
    <property type="entry name" value="Protein kinase-like (PK-like)"/>
    <property type="match status" value="1"/>
</dbReference>
<keyword evidence="3" id="KW-0808">Transferase</keyword>
<dbReference type="GO" id="GO:0004674">
    <property type="term" value="F:protein serine/threonine kinase activity"/>
    <property type="evidence" value="ECO:0007669"/>
    <property type="project" value="TreeGrafter"/>
</dbReference>
<dbReference type="Proteomes" id="UP000237347">
    <property type="component" value="Unassembled WGS sequence"/>
</dbReference>
<sequence length="329" mass="37354">MNNKDDQQEGVLYSSIVSTRPLPLMPTPVHQNSDLVAIINQAKLNGWYIDPNEIKLQEKLGQGSTADIYRGTWHGLDVAVKCLNPDYFQTLNGNGVSFFAQELKTLSRQRHPFVLHLMGACLEPPKHGWVVTELLGMILKEWLHGPGKRRKERMVPLPPIEERLARALEIAQAMQFLHGQKPKVIHRNLKPSNIFLDDSMHMRVADFGHARFLNEEEMALTGTHVYMAPKVIKCEPYDEKCDVYSFGIILNEIMTGEYPYIETDYTPTRIAMEVVEGKLRPTLPKDDGQLKGLIDLICLSWDGGAYNRPSFTTITCNLRTIQNSLLETV</sequence>
<dbReference type="PANTHER" id="PTHR44329">
    <property type="entry name" value="SERINE/THREONINE-PROTEIN KINASE TNNI3K-RELATED"/>
    <property type="match status" value="1"/>
</dbReference>
<keyword evidence="1" id="KW-0067">ATP-binding</keyword>
<evidence type="ECO:0000313" key="3">
    <source>
        <dbReference type="EMBL" id="KAK7835433.1"/>
    </source>
</evidence>
<dbReference type="InterPro" id="IPR011009">
    <property type="entry name" value="Kinase-like_dom_sf"/>
</dbReference>
<evidence type="ECO:0000256" key="1">
    <source>
        <dbReference type="PROSITE-ProRule" id="PRU10141"/>
    </source>
</evidence>
<proteinExistence type="predicted"/>
<evidence type="ECO:0000259" key="2">
    <source>
        <dbReference type="PROSITE" id="PS50011"/>
    </source>
</evidence>
<protein>
    <submittedName>
        <fullName evidence="3">Serine/threonine-protein kinase sty46</fullName>
    </submittedName>
</protein>
<dbReference type="PANTHER" id="PTHR44329:SF11">
    <property type="entry name" value="OS09G0443600 PROTEIN"/>
    <property type="match status" value="1"/>
</dbReference>
<dbReference type="InterPro" id="IPR017441">
    <property type="entry name" value="Protein_kinase_ATP_BS"/>
</dbReference>
<dbReference type="PROSITE" id="PS00107">
    <property type="entry name" value="PROTEIN_KINASE_ATP"/>
    <property type="match status" value="1"/>
</dbReference>
<dbReference type="InterPro" id="IPR051681">
    <property type="entry name" value="Ser/Thr_Kinases-Pseudokinases"/>
</dbReference>
<comment type="caution">
    <text evidence="3">The sequence shown here is derived from an EMBL/GenBank/DDBJ whole genome shotgun (WGS) entry which is preliminary data.</text>
</comment>
<dbReference type="Gene3D" id="1.10.510.10">
    <property type="entry name" value="Transferase(Phosphotransferase) domain 1"/>
    <property type="match status" value="1"/>
</dbReference>
<keyword evidence="4" id="KW-1185">Reference proteome</keyword>
<keyword evidence="1" id="KW-0547">Nucleotide-binding</keyword>